<dbReference type="Pfam" id="PF01925">
    <property type="entry name" value="TauE"/>
    <property type="match status" value="1"/>
</dbReference>
<feature type="transmembrane region" description="Helical" evidence="5">
    <location>
        <begin position="29"/>
        <end position="52"/>
    </location>
</feature>
<feature type="transmembrane region" description="Helical" evidence="5">
    <location>
        <begin position="125"/>
        <end position="146"/>
    </location>
</feature>
<proteinExistence type="predicted"/>
<dbReference type="GO" id="GO:0016567">
    <property type="term" value="P:protein ubiquitination"/>
    <property type="evidence" value="ECO:0007669"/>
    <property type="project" value="TreeGrafter"/>
</dbReference>
<feature type="transmembrane region" description="Helical" evidence="5">
    <location>
        <begin position="72"/>
        <end position="92"/>
    </location>
</feature>
<dbReference type="AlphaFoldDB" id="A0A7S4ETG3"/>
<dbReference type="PANTHER" id="PTHR14255">
    <property type="entry name" value="CEREBLON"/>
    <property type="match status" value="1"/>
</dbReference>
<keyword evidence="4 5" id="KW-0472">Membrane</keyword>
<evidence type="ECO:0000256" key="4">
    <source>
        <dbReference type="ARBA" id="ARBA00023136"/>
    </source>
</evidence>
<comment type="subcellular location">
    <subcellularLocation>
        <location evidence="1">Membrane</location>
        <topology evidence="1">Multi-pass membrane protein</topology>
    </subcellularLocation>
</comment>
<accession>A0A7S4ETG3</accession>
<reference evidence="6" key="1">
    <citation type="submission" date="2021-01" db="EMBL/GenBank/DDBJ databases">
        <authorList>
            <person name="Corre E."/>
            <person name="Pelletier E."/>
            <person name="Niang G."/>
            <person name="Scheremetjew M."/>
            <person name="Finn R."/>
            <person name="Kale V."/>
            <person name="Holt S."/>
            <person name="Cochrane G."/>
            <person name="Meng A."/>
            <person name="Brown T."/>
            <person name="Cohen L."/>
        </authorList>
    </citation>
    <scope>NUCLEOTIDE SEQUENCE</scope>
    <source>
        <strain evidence="6">CCMP645</strain>
    </source>
</reference>
<evidence type="ECO:0000313" key="6">
    <source>
        <dbReference type="EMBL" id="CAE0751723.1"/>
    </source>
</evidence>
<name>A0A7S4ETG3_CHRCT</name>
<keyword evidence="2 5" id="KW-0812">Transmembrane</keyword>
<evidence type="ECO:0000256" key="2">
    <source>
        <dbReference type="ARBA" id="ARBA00022692"/>
    </source>
</evidence>
<dbReference type="GO" id="GO:0016020">
    <property type="term" value="C:membrane"/>
    <property type="evidence" value="ECO:0007669"/>
    <property type="project" value="UniProtKB-SubCell"/>
</dbReference>
<organism evidence="6">
    <name type="scientific">Chrysotila carterae</name>
    <name type="common">Marine alga</name>
    <name type="synonym">Syracosphaera carterae</name>
    <dbReference type="NCBI Taxonomy" id="13221"/>
    <lineage>
        <taxon>Eukaryota</taxon>
        <taxon>Haptista</taxon>
        <taxon>Haptophyta</taxon>
        <taxon>Prymnesiophyceae</taxon>
        <taxon>Isochrysidales</taxon>
        <taxon>Isochrysidaceae</taxon>
        <taxon>Chrysotila</taxon>
    </lineage>
</organism>
<sequence>MLIHRHAQRELCSYPFFDCDIRWTPRATIIWPTICVAAGLVAGMFGIGGGIVKGPLMLEMGMQPAVSSATSAYMILFTSATAATQYFIFGALRLRYGAVMFVVGFCGTVVGQMGVSYLLKRWGRQSIIVIVIAVVIGFSCLMMGAVGTFDFIQGIRAGEYQGFHALCA</sequence>
<evidence type="ECO:0000256" key="5">
    <source>
        <dbReference type="SAM" id="Phobius"/>
    </source>
</evidence>
<dbReference type="GO" id="GO:0031464">
    <property type="term" value="C:Cul4A-RING E3 ubiquitin ligase complex"/>
    <property type="evidence" value="ECO:0007669"/>
    <property type="project" value="TreeGrafter"/>
</dbReference>
<evidence type="ECO:0000256" key="3">
    <source>
        <dbReference type="ARBA" id="ARBA00022989"/>
    </source>
</evidence>
<dbReference type="PANTHER" id="PTHR14255:SF3">
    <property type="entry name" value="SULFITE EXPORTER TAUE_SAFE FAMILY PROTEIN 5-RELATED"/>
    <property type="match status" value="1"/>
</dbReference>
<dbReference type="EMBL" id="HBIZ01007519">
    <property type="protein sequence ID" value="CAE0751723.1"/>
    <property type="molecule type" value="Transcribed_RNA"/>
</dbReference>
<dbReference type="InterPro" id="IPR002781">
    <property type="entry name" value="TM_pro_TauE-like"/>
</dbReference>
<protein>
    <submittedName>
        <fullName evidence="6">Uncharacterized protein</fullName>
    </submittedName>
</protein>
<evidence type="ECO:0000256" key="1">
    <source>
        <dbReference type="ARBA" id="ARBA00004141"/>
    </source>
</evidence>
<gene>
    <name evidence="6" type="ORF">PCAR00345_LOCUS4308</name>
</gene>
<feature type="transmembrane region" description="Helical" evidence="5">
    <location>
        <begin position="99"/>
        <end position="119"/>
    </location>
</feature>
<keyword evidence="3 5" id="KW-1133">Transmembrane helix</keyword>